<protein>
    <submittedName>
        <fullName evidence="2">Putative secreted protein</fullName>
    </submittedName>
</protein>
<dbReference type="EMBL" id="GIFC01003972">
    <property type="protein sequence ID" value="MXU86055.1"/>
    <property type="molecule type" value="Transcribed_RNA"/>
</dbReference>
<proteinExistence type="predicted"/>
<dbReference type="AlphaFoldDB" id="A0A6B0UBN8"/>
<evidence type="ECO:0000313" key="2">
    <source>
        <dbReference type="EMBL" id="MXU86055.1"/>
    </source>
</evidence>
<sequence length="89" mass="9728">MLVHLLRARGRRGLQAGLAAAAEVLAEVLAVPRRVVHRPRRRTAAAGCAYDEEGFCLSGRCPKAPLPSPTPERPPLFTARRLDDLDHPL</sequence>
<reference evidence="2" key="1">
    <citation type="submission" date="2019-12" db="EMBL/GenBank/DDBJ databases">
        <title>An insight into the sialome of adult female Ixodes ricinus ticks feeding for 6 days.</title>
        <authorList>
            <person name="Perner J."/>
            <person name="Ribeiro J.M.C."/>
        </authorList>
    </citation>
    <scope>NUCLEOTIDE SEQUENCE</scope>
    <source>
        <strain evidence="2">Semi-engorged</strain>
        <tissue evidence="2">Salivary glands</tissue>
    </source>
</reference>
<feature type="compositionally biased region" description="Basic and acidic residues" evidence="1">
    <location>
        <begin position="80"/>
        <end position="89"/>
    </location>
</feature>
<feature type="region of interest" description="Disordered" evidence="1">
    <location>
        <begin position="65"/>
        <end position="89"/>
    </location>
</feature>
<feature type="compositionally biased region" description="Pro residues" evidence="1">
    <location>
        <begin position="65"/>
        <end position="74"/>
    </location>
</feature>
<organism evidence="2">
    <name type="scientific">Ixodes ricinus</name>
    <name type="common">Common tick</name>
    <name type="synonym">Acarus ricinus</name>
    <dbReference type="NCBI Taxonomy" id="34613"/>
    <lineage>
        <taxon>Eukaryota</taxon>
        <taxon>Metazoa</taxon>
        <taxon>Ecdysozoa</taxon>
        <taxon>Arthropoda</taxon>
        <taxon>Chelicerata</taxon>
        <taxon>Arachnida</taxon>
        <taxon>Acari</taxon>
        <taxon>Parasitiformes</taxon>
        <taxon>Ixodida</taxon>
        <taxon>Ixodoidea</taxon>
        <taxon>Ixodidae</taxon>
        <taxon>Ixodinae</taxon>
        <taxon>Ixodes</taxon>
    </lineage>
</organism>
<accession>A0A6B0UBN8</accession>
<evidence type="ECO:0000256" key="1">
    <source>
        <dbReference type="SAM" id="MobiDB-lite"/>
    </source>
</evidence>
<name>A0A6B0UBN8_IXORI</name>